<dbReference type="SUPFAM" id="SSF46689">
    <property type="entry name" value="Homeodomain-like"/>
    <property type="match status" value="1"/>
</dbReference>
<dbReference type="InterPro" id="IPR001647">
    <property type="entry name" value="HTH_TetR"/>
</dbReference>
<dbReference type="InterPro" id="IPR009057">
    <property type="entry name" value="Homeodomain-like_sf"/>
</dbReference>
<comment type="caution">
    <text evidence="4">The sequence shown here is derived from an EMBL/GenBank/DDBJ whole genome shotgun (WGS) entry which is preliminary data.</text>
</comment>
<evidence type="ECO:0000313" key="4">
    <source>
        <dbReference type="EMBL" id="POA08454.1"/>
    </source>
</evidence>
<organism evidence="4 5">
    <name type="scientific">Staphylococcus argensis</name>
    <dbReference type="NCBI Taxonomy" id="1607738"/>
    <lineage>
        <taxon>Bacteria</taxon>
        <taxon>Bacillati</taxon>
        <taxon>Bacillota</taxon>
        <taxon>Bacilli</taxon>
        <taxon>Bacillales</taxon>
        <taxon>Staphylococcaceae</taxon>
        <taxon>Staphylococcus</taxon>
    </lineage>
</organism>
<evidence type="ECO:0000313" key="5">
    <source>
        <dbReference type="Proteomes" id="UP000242712"/>
    </source>
</evidence>
<dbReference type="EMBL" id="PPPX01000016">
    <property type="protein sequence ID" value="POA08454.1"/>
    <property type="molecule type" value="Genomic_DNA"/>
</dbReference>
<dbReference type="Gene3D" id="1.10.357.10">
    <property type="entry name" value="Tetracycline Repressor, domain 2"/>
    <property type="match status" value="1"/>
</dbReference>
<feature type="domain" description="HTH tetR-type" evidence="3">
    <location>
        <begin position="9"/>
        <end position="69"/>
    </location>
</feature>
<dbReference type="RefSeq" id="WP_103372239.1">
    <property type="nucleotide sequence ID" value="NZ_CBCRVO010000002.1"/>
</dbReference>
<dbReference type="Proteomes" id="UP000242712">
    <property type="component" value="Unassembled WGS sequence"/>
</dbReference>
<protein>
    <submittedName>
        <fullName evidence="4">TetR family transcriptional regulator</fullName>
    </submittedName>
</protein>
<dbReference type="GO" id="GO:0003677">
    <property type="term" value="F:DNA binding"/>
    <property type="evidence" value="ECO:0007669"/>
    <property type="project" value="UniProtKB-UniRule"/>
</dbReference>
<dbReference type="InterPro" id="IPR039532">
    <property type="entry name" value="TetR_C_Firmicutes"/>
</dbReference>
<proteinExistence type="predicted"/>
<dbReference type="PANTHER" id="PTHR43479">
    <property type="entry name" value="ACREF/ENVCD OPERON REPRESSOR-RELATED"/>
    <property type="match status" value="1"/>
</dbReference>
<dbReference type="PROSITE" id="PS50977">
    <property type="entry name" value="HTH_TETR_2"/>
    <property type="match status" value="1"/>
</dbReference>
<keyword evidence="5" id="KW-1185">Reference proteome</keyword>
<dbReference type="OrthoDB" id="9810250at2"/>
<evidence type="ECO:0000259" key="3">
    <source>
        <dbReference type="PROSITE" id="PS50977"/>
    </source>
</evidence>
<dbReference type="AlphaFoldDB" id="A0A2K4FAT1"/>
<name>A0A2K4FAT1_9STAP</name>
<dbReference type="GeneID" id="98298729"/>
<sequence length="182" mass="21767">MNAQSPVQKRTVQHIIQVTYELLNTHYFDMLTVQQICAEAEINRSTFYRYFEDKYDLLYHLAQFIGQEFEKRKLRHNDETSLNSFAGYFEENKAIFKHVLSSERSVEVLNELKRIHSKILREEARTDDDVLAQKIRESSQPEMFCDFISSGLIEILRNWTENKYEEDTKTLFKFLNEILHTL</sequence>
<accession>A0A2K4FAT1</accession>
<dbReference type="PANTHER" id="PTHR43479:SF11">
    <property type="entry name" value="ACREF_ENVCD OPERON REPRESSOR-RELATED"/>
    <property type="match status" value="1"/>
</dbReference>
<dbReference type="InterPro" id="IPR050624">
    <property type="entry name" value="HTH-type_Tx_Regulator"/>
</dbReference>
<dbReference type="Pfam" id="PF14278">
    <property type="entry name" value="TetR_C_8"/>
    <property type="match status" value="1"/>
</dbReference>
<evidence type="ECO:0000256" key="2">
    <source>
        <dbReference type="PROSITE-ProRule" id="PRU00335"/>
    </source>
</evidence>
<dbReference type="Pfam" id="PF00440">
    <property type="entry name" value="TetR_N"/>
    <property type="match status" value="1"/>
</dbReference>
<reference evidence="4 5" key="1">
    <citation type="submission" date="2017-08" db="EMBL/GenBank/DDBJ databases">
        <title>Draft genome sequences of 64 type strains of genus Staph aureus.</title>
        <authorList>
            <person name="Cole K."/>
            <person name="Golubchik T."/>
            <person name="Russell J."/>
            <person name="Foster D."/>
            <person name="Llewelyn M."/>
            <person name="Wilson D."/>
            <person name="Crook D."/>
            <person name="Paul J."/>
        </authorList>
    </citation>
    <scope>NUCLEOTIDE SEQUENCE [LARGE SCALE GENOMIC DNA]</scope>
    <source>
        <strain evidence="4 5">DSM 29875</strain>
    </source>
</reference>
<evidence type="ECO:0000256" key="1">
    <source>
        <dbReference type="ARBA" id="ARBA00023125"/>
    </source>
</evidence>
<gene>
    <name evidence="4" type="ORF">CD039_10275</name>
</gene>
<keyword evidence="1 2" id="KW-0238">DNA-binding</keyword>
<feature type="DNA-binding region" description="H-T-H motif" evidence="2">
    <location>
        <begin position="32"/>
        <end position="51"/>
    </location>
</feature>